<reference evidence="1 2" key="1">
    <citation type="journal article" date="2021" name="Appl. Environ. Microbiol.">
        <title>Genetic linkage and physical mapping for an oyster mushroom Pleurotus cornucopiae and QTL analysis for the trait cap color.</title>
        <authorList>
            <person name="Zhang Y."/>
            <person name="Gao W."/>
            <person name="Sonnenberg A."/>
            <person name="Chen Q."/>
            <person name="Zhang J."/>
            <person name="Huang C."/>
        </authorList>
    </citation>
    <scope>NUCLEOTIDE SEQUENCE [LARGE SCALE GENOMIC DNA]</scope>
    <source>
        <strain evidence="1">CCMSSC00406</strain>
    </source>
</reference>
<keyword evidence="2" id="KW-1185">Reference proteome</keyword>
<protein>
    <submittedName>
        <fullName evidence="1">Uncharacterized protein</fullName>
    </submittedName>
</protein>
<evidence type="ECO:0000313" key="2">
    <source>
        <dbReference type="Proteomes" id="UP000824881"/>
    </source>
</evidence>
<accession>A0ACB7IS38</accession>
<dbReference type="Proteomes" id="UP000824881">
    <property type="component" value="Unassembled WGS sequence"/>
</dbReference>
<organism evidence="1 2">
    <name type="scientific">Pleurotus cornucopiae</name>
    <name type="common">Cornucopia mushroom</name>
    <dbReference type="NCBI Taxonomy" id="5321"/>
    <lineage>
        <taxon>Eukaryota</taxon>
        <taxon>Fungi</taxon>
        <taxon>Dikarya</taxon>
        <taxon>Basidiomycota</taxon>
        <taxon>Agaricomycotina</taxon>
        <taxon>Agaricomycetes</taxon>
        <taxon>Agaricomycetidae</taxon>
        <taxon>Agaricales</taxon>
        <taxon>Pleurotineae</taxon>
        <taxon>Pleurotaceae</taxon>
        <taxon>Pleurotus</taxon>
    </lineage>
</organism>
<gene>
    <name evidence="1" type="ORF">CCMSSC00406_0003897</name>
</gene>
<comment type="caution">
    <text evidence="1">The sequence shown here is derived from an EMBL/GenBank/DDBJ whole genome shotgun (WGS) entry which is preliminary data.</text>
</comment>
<name>A0ACB7IS38_PLECO</name>
<proteinExistence type="predicted"/>
<dbReference type="EMBL" id="WQMT02000007">
    <property type="protein sequence ID" value="KAG9220441.1"/>
    <property type="molecule type" value="Genomic_DNA"/>
</dbReference>
<evidence type="ECO:0000313" key="1">
    <source>
        <dbReference type="EMBL" id="KAG9220441.1"/>
    </source>
</evidence>
<sequence>MPPPTPPTRLDRTTQVENQVVARLVKEGNRKRRRARPSRANKENLAPLSDSEASDSEKEQTYQAYGRYLARVIDFSQIIDHIIETGIKCELEDDGSDGDGHGDENEDGERTVKTSVQRQLEDWNTICNKIAGFKEMIMTLAARRPVRHTLARHLTNGVEAACCDDRAALKSSLPTFILLDTKKTLDPAIATSGNKSDRGFYHPITAALLCPISLPATDETFKNVQDGHIVLNAKQLPRFLYPNDRTDTSGISDRVFEGYLMIRVAKFILIGRSCATSKPGASTGRRGNAALAEINTVTPRVVAYIAVQLHFALSSQSTWGLRDKGLFDYRKFYWNIVSFFEADKSGGQDILEYYNYHLWGDKAGRSSSAANANGDDHDSDDGDDGFALLVDERAAKRARAAADPFA</sequence>